<feature type="transmembrane region" description="Helical" evidence="1">
    <location>
        <begin position="117"/>
        <end position="136"/>
    </location>
</feature>
<keyword evidence="1" id="KW-0472">Membrane</keyword>
<dbReference type="EMBL" id="WJJP01000102">
    <property type="protein sequence ID" value="MBD3323593.1"/>
    <property type="molecule type" value="Genomic_DNA"/>
</dbReference>
<feature type="transmembrane region" description="Helical" evidence="1">
    <location>
        <begin position="87"/>
        <end position="111"/>
    </location>
</feature>
<comment type="caution">
    <text evidence="2">The sequence shown here is derived from an EMBL/GenBank/DDBJ whole genome shotgun (WGS) entry which is preliminary data.</text>
</comment>
<protein>
    <submittedName>
        <fullName evidence="2">YeeE/YedE family protein</fullName>
    </submittedName>
</protein>
<evidence type="ECO:0000256" key="1">
    <source>
        <dbReference type="SAM" id="Phobius"/>
    </source>
</evidence>
<dbReference type="Pfam" id="PF04143">
    <property type="entry name" value="Sulf_transp"/>
    <property type="match status" value="1"/>
</dbReference>
<proteinExistence type="predicted"/>
<reference evidence="2" key="1">
    <citation type="submission" date="2019-11" db="EMBL/GenBank/DDBJ databases">
        <title>Microbial mats filling the niche in hypersaline microbial mats.</title>
        <authorList>
            <person name="Wong H.L."/>
            <person name="Macleod F.I."/>
            <person name="White R.A. III"/>
            <person name="Burns B.P."/>
        </authorList>
    </citation>
    <scope>NUCLEOTIDE SEQUENCE</scope>
    <source>
        <strain evidence="2">Rbin_158</strain>
    </source>
</reference>
<feature type="transmembrane region" description="Helical" evidence="1">
    <location>
        <begin position="157"/>
        <end position="180"/>
    </location>
</feature>
<evidence type="ECO:0000313" key="2">
    <source>
        <dbReference type="EMBL" id="MBD3323593.1"/>
    </source>
</evidence>
<dbReference type="InterPro" id="IPR007272">
    <property type="entry name" value="Sulf_transp_TsuA/YedE"/>
</dbReference>
<accession>A0A9D5Q4S3</accession>
<dbReference type="AlphaFoldDB" id="A0A9D5Q4S3"/>
<sequence length="185" mass="19585">MFNQLHKNTGLQLKIGLLVGIVFGFLLQRGGVTRYDVIIGQLLLQDWTVVKVMLTAVITGTLGIHWLRSLGKVNLHPKPGGWGMSAIGGLIFGVGFGVLGYCPGTLAGAVGQGSLDALFGGVVGMLIGAGLFAAVYPRLREGILSKGTFTKPTLPEVFNVDPWVVVVPVAVLIGIFLWVLETLGY</sequence>
<feature type="transmembrane region" description="Helical" evidence="1">
    <location>
        <begin position="48"/>
        <end position="67"/>
    </location>
</feature>
<organism evidence="2 3">
    <name type="scientific">candidate division KSB3 bacterium</name>
    <dbReference type="NCBI Taxonomy" id="2044937"/>
    <lineage>
        <taxon>Bacteria</taxon>
        <taxon>candidate division KSB3</taxon>
    </lineage>
</organism>
<name>A0A9D5Q4S3_9BACT</name>
<feature type="transmembrane region" description="Helical" evidence="1">
    <location>
        <begin position="12"/>
        <end position="28"/>
    </location>
</feature>
<keyword evidence="1" id="KW-1133">Transmembrane helix</keyword>
<evidence type="ECO:0000313" key="3">
    <source>
        <dbReference type="Proteomes" id="UP000649604"/>
    </source>
</evidence>
<keyword evidence="1" id="KW-0812">Transmembrane</keyword>
<gene>
    <name evidence="2" type="ORF">GF339_03350</name>
</gene>
<dbReference type="Proteomes" id="UP000649604">
    <property type="component" value="Unassembled WGS sequence"/>
</dbReference>